<name>A0ABP8K975_9BACT</name>
<comment type="caution">
    <text evidence="4">The sequence shown here is derived from an EMBL/GenBank/DDBJ whole genome shotgun (WGS) entry which is preliminary data.</text>
</comment>
<dbReference type="Gene3D" id="3.40.50.1110">
    <property type="entry name" value="SGNH hydrolase"/>
    <property type="match status" value="2"/>
</dbReference>
<protein>
    <submittedName>
        <fullName evidence="4">Sialate O-acetylesterase</fullName>
    </submittedName>
</protein>
<dbReference type="Gene3D" id="2.60.40.10">
    <property type="entry name" value="Immunoglobulins"/>
    <property type="match status" value="1"/>
</dbReference>
<dbReference type="RefSeq" id="WP_345266141.1">
    <property type="nucleotide sequence ID" value="NZ_BAABHB010000003.1"/>
</dbReference>
<organism evidence="4 5">
    <name type="scientific">Nibrella viscosa</name>
    <dbReference type="NCBI Taxonomy" id="1084524"/>
    <lineage>
        <taxon>Bacteria</taxon>
        <taxon>Pseudomonadati</taxon>
        <taxon>Bacteroidota</taxon>
        <taxon>Cytophagia</taxon>
        <taxon>Cytophagales</taxon>
        <taxon>Spirosomataceae</taxon>
        <taxon>Nibrella</taxon>
    </lineage>
</organism>
<keyword evidence="2" id="KW-0732">Signal</keyword>
<feature type="domain" description="Sialate O-acetylesterase" evidence="3">
    <location>
        <begin position="102"/>
        <end position="205"/>
    </location>
</feature>
<keyword evidence="1" id="KW-0378">Hydrolase</keyword>
<evidence type="ECO:0000313" key="5">
    <source>
        <dbReference type="Proteomes" id="UP001500936"/>
    </source>
</evidence>
<evidence type="ECO:0000313" key="4">
    <source>
        <dbReference type="EMBL" id="GAA4402625.1"/>
    </source>
</evidence>
<dbReference type="InterPro" id="IPR036514">
    <property type="entry name" value="SGNH_hydro_sf"/>
</dbReference>
<sequence>MKRLLVLVLLTLSTATFAQVKLARIFSDHVVLQRQQPVPVWGWAKPNEKVTVTLAGQTQSGKAGADGKWMVRFSPLEAGGPHQLTATAKSGKTEINDVLIGEVWLCSGQSNMEWPVKQADNYQAEKKNANFPQIRHFNVAHELALTPQADLTKGEWKVCSPETVGDFTAIGFFFARELTQKLNVPVGLLHSSWGGSQVEGWISKEGMMSNDELRPVARQLSTNWQQADSIVDYKLRKQLLKGVSNLYLTAADEQKYLDPNYDFSTWRQADPFGQWDWKGMQGFRGQGYIARQIEIPADMAGRQTMLGLAENDSRNEIYINGRKVYEGTETGSRKITIPANTWKAGQNQLVVKYGNAVKLPWYGLGLMGSPNDLYVADGTQRISLAGNWHMMPAFAEKHEYSRFMNNVATSIYNAMIAPLVPFAIRGTLWYQGESNAGRAYQYRQSFPLLIQDWRTKWGSAGGTADGRPSDFSFYFVQLSSYGGNQSSNQGSGWAELREAQTMTLQLPKTGMAVTTDVGNPKDIHPTNKQDVGHRLAVIALKQDYGQAIPYSSPLYDGVSFEGNKAIISFKHADGGLMVKDKYGYLKGFEIAGDDKVFHYAKAEIQDDKVVVSSLKVAKPVAVRYAWTDSPDEANLYNGAGFPANPFRTDTWPEVTRNARFD</sequence>
<dbReference type="Proteomes" id="UP001500936">
    <property type="component" value="Unassembled WGS sequence"/>
</dbReference>
<dbReference type="Pfam" id="PF03629">
    <property type="entry name" value="SASA"/>
    <property type="match status" value="2"/>
</dbReference>
<reference evidence="5" key="1">
    <citation type="journal article" date="2019" name="Int. J. Syst. Evol. Microbiol.">
        <title>The Global Catalogue of Microorganisms (GCM) 10K type strain sequencing project: providing services to taxonomists for standard genome sequencing and annotation.</title>
        <authorList>
            <consortium name="The Broad Institute Genomics Platform"/>
            <consortium name="The Broad Institute Genome Sequencing Center for Infectious Disease"/>
            <person name="Wu L."/>
            <person name="Ma J."/>
        </authorList>
    </citation>
    <scope>NUCLEOTIDE SEQUENCE [LARGE SCALE GENOMIC DNA]</scope>
    <source>
        <strain evidence="5">JCM 17925</strain>
    </source>
</reference>
<dbReference type="InterPro" id="IPR005181">
    <property type="entry name" value="SASA"/>
</dbReference>
<dbReference type="PANTHER" id="PTHR22901">
    <property type="entry name" value="SIALATE O-ACETYLESTERASE"/>
    <property type="match status" value="1"/>
</dbReference>
<evidence type="ECO:0000256" key="2">
    <source>
        <dbReference type="SAM" id="SignalP"/>
    </source>
</evidence>
<dbReference type="InterPro" id="IPR008979">
    <property type="entry name" value="Galactose-bd-like_sf"/>
</dbReference>
<evidence type="ECO:0000259" key="3">
    <source>
        <dbReference type="Pfam" id="PF03629"/>
    </source>
</evidence>
<dbReference type="PANTHER" id="PTHR22901:SF0">
    <property type="entry name" value="SIALATE O-ACETYLESTERASE"/>
    <property type="match status" value="1"/>
</dbReference>
<gene>
    <name evidence="4" type="ORF">GCM10023187_17890</name>
</gene>
<feature type="signal peptide" evidence="2">
    <location>
        <begin position="1"/>
        <end position="18"/>
    </location>
</feature>
<dbReference type="SUPFAM" id="SSF49785">
    <property type="entry name" value="Galactose-binding domain-like"/>
    <property type="match status" value="1"/>
</dbReference>
<dbReference type="InterPro" id="IPR013783">
    <property type="entry name" value="Ig-like_fold"/>
</dbReference>
<keyword evidence="5" id="KW-1185">Reference proteome</keyword>
<evidence type="ECO:0000256" key="1">
    <source>
        <dbReference type="ARBA" id="ARBA00022801"/>
    </source>
</evidence>
<dbReference type="SUPFAM" id="SSF52266">
    <property type="entry name" value="SGNH hydrolase"/>
    <property type="match status" value="1"/>
</dbReference>
<feature type="domain" description="Sialate O-acetylesterase" evidence="3">
    <location>
        <begin position="396"/>
        <end position="537"/>
    </location>
</feature>
<proteinExistence type="predicted"/>
<dbReference type="InterPro" id="IPR039329">
    <property type="entry name" value="SIAE"/>
</dbReference>
<feature type="chain" id="PRO_5046848115" evidence="2">
    <location>
        <begin position="19"/>
        <end position="661"/>
    </location>
</feature>
<accession>A0ABP8K975</accession>
<dbReference type="EMBL" id="BAABHB010000003">
    <property type="protein sequence ID" value="GAA4402625.1"/>
    <property type="molecule type" value="Genomic_DNA"/>
</dbReference>